<reference evidence="2 3" key="1">
    <citation type="submission" date="2016-02" db="EMBL/GenBank/DDBJ databases">
        <title>Genome sequence of Clostridium colicanis DSM 13634.</title>
        <authorList>
            <person name="Poehlein A."/>
            <person name="Daniel R."/>
        </authorList>
    </citation>
    <scope>NUCLEOTIDE SEQUENCE [LARGE SCALE GENOMIC DNA]</scope>
    <source>
        <strain evidence="2 3">DSM 13634</strain>
    </source>
</reference>
<evidence type="ECO:0000256" key="1">
    <source>
        <dbReference type="SAM" id="Phobius"/>
    </source>
</evidence>
<keyword evidence="3" id="KW-1185">Reference proteome</keyword>
<name>A0A151ALL2_9CLOT</name>
<gene>
    <name evidence="2" type="ORF">CLCOL_19020</name>
</gene>
<dbReference type="AlphaFoldDB" id="A0A151ALL2"/>
<feature type="transmembrane region" description="Helical" evidence="1">
    <location>
        <begin position="21"/>
        <end position="39"/>
    </location>
</feature>
<dbReference type="EMBL" id="LTBB01000010">
    <property type="protein sequence ID" value="KYH28410.1"/>
    <property type="molecule type" value="Genomic_DNA"/>
</dbReference>
<keyword evidence="1" id="KW-1133">Transmembrane helix</keyword>
<sequence length="212" mass="24861">MFKIIGRLLGFAPEEIRYDKEILSFMLIGTIIFLFLGVIHTEKGAKFLYTNRLTVSIMSAAEKEGITNEAVDKFTYSFKEYIPINAREFELYDIKDRLQNYINDLKNENNSSFDNIIDTLENIYKIDDKEKLLKELNDINIKDMLTNISKEEIVKKDLEETVEWQTSIFLSNFYFALGTFLGFSTIVVKVICEIELVEKKNKNLKKKEQIYK</sequence>
<accession>A0A151ALL2</accession>
<feature type="transmembrane region" description="Helical" evidence="1">
    <location>
        <begin position="173"/>
        <end position="197"/>
    </location>
</feature>
<evidence type="ECO:0000313" key="2">
    <source>
        <dbReference type="EMBL" id="KYH28410.1"/>
    </source>
</evidence>
<organism evidence="2 3">
    <name type="scientific">Clostridium colicanis DSM 13634</name>
    <dbReference type="NCBI Taxonomy" id="1121305"/>
    <lineage>
        <taxon>Bacteria</taxon>
        <taxon>Bacillati</taxon>
        <taxon>Bacillota</taxon>
        <taxon>Clostridia</taxon>
        <taxon>Eubacteriales</taxon>
        <taxon>Clostridiaceae</taxon>
        <taxon>Clostridium</taxon>
    </lineage>
</organism>
<keyword evidence="1" id="KW-0812">Transmembrane</keyword>
<evidence type="ECO:0000313" key="3">
    <source>
        <dbReference type="Proteomes" id="UP000075374"/>
    </source>
</evidence>
<dbReference type="Proteomes" id="UP000075374">
    <property type="component" value="Unassembled WGS sequence"/>
</dbReference>
<dbReference type="PATRIC" id="fig|1121305.3.peg.1906"/>
<dbReference type="RefSeq" id="WP_061858730.1">
    <property type="nucleotide sequence ID" value="NZ_LTBB01000010.1"/>
</dbReference>
<keyword evidence="1" id="KW-0472">Membrane</keyword>
<comment type="caution">
    <text evidence="2">The sequence shown here is derived from an EMBL/GenBank/DDBJ whole genome shotgun (WGS) entry which is preliminary data.</text>
</comment>
<proteinExistence type="predicted"/>
<protein>
    <submittedName>
        <fullName evidence="2">Uncharacterized protein</fullName>
    </submittedName>
</protein>